<dbReference type="InterPro" id="IPR003439">
    <property type="entry name" value="ABC_transporter-like_ATP-bd"/>
</dbReference>
<dbReference type="PANTHER" id="PTHR42855:SF2">
    <property type="entry name" value="DRUG RESISTANCE ABC TRANSPORTER,ATP-BINDING PROTEIN"/>
    <property type="match status" value="1"/>
</dbReference>
<evidence type="ECO:0000313" key="5">
    <source>
        <dbReference type="Proteomes" id="UP001447857"/>
    </source>
</evidence>
<feature type="domain" description="ABC transporter" evidence="3">
    <location>
        <begin position="2"/>
        <end position="260"/>
    </location>
</feature>
<reference evidence="4 5" key="1">
    <citation type="submission" date="2024-02" db="EMBL/GenBank/DDBJ databases">
        <title>complete genome of Flavobacterium ginsenosidimutans Str. YTB16.</title>
        <authorList>
            <person name="Wang Q."/>
        </authorList>
    </citation>
    <scope>NUCLEOTIDE SEQUENCE [LARGE SCALE GENOMIC DNA]</scope>
    <source>
        <strain evidence="4 5">YTB16</strain>
    </source>
</reference>
<dbReference type="Pfam" id="PF12848">
    <property type="entry name" value="ABC_tran_Xtn"/>
    <property type="match status" value="1"/>
</dbReference>
<dbReference type="InterPro" id="IPR032781">
    <property type="entry name" value="ABC_tran_Xtn"/>
</dbReference>
<dbReference type="CDD" id="cd03221">
    <property type="entry name" value="ABCF_EF-3"/>
    <property type="match status" value="2"/>
</dbReference>
<sequence>MITVNDISVQFGGTTLFSDVSFAINENDKIALMGKNGAGKSTLLKIIAGANKPSTGSISAPKEAVIAYLPQHLLTEDGATVMEEASKAFSEIFTMKAEIDNINEQLTVRTDYESDEYMKLIERVSDLSEKFYAIEEVNYEAEVEKVLTGLGFEREDFTRQTSEFSGGWRMRIELAKILLRKPDLILLDEPTNHMDIESIQWLEDFLLTQAKAVVVISHDRAFVDNITNRTIEVTMGRIYDYKAKYSHYLELRKDRRIHQQKAYDEQQKMIAENRAFIDRFKGTFSKTDAVQSRVKMLEKLEIVQVDEVDTSALRLKFPPAARSGQYPVIVKEMSKAYGDHVVFKDANIVIERGQKVAFVGKNGEGKSTMIKAIMKEIGVDSGSVEVGHNAQIGYFAQNQAALLDENATIFETIDSIAVGDIRTQIKNILGAFMFQGDDITKKVKVLSGGEKTRLAMIKLLLEPVNLLILDEPSNHLDMKTKDIIKDALRDFDGTLILVSHDRDFLDGLATKVFEFGNKRVKEHFEDVAGFLAHKKMDSMREIEKK</sequence>
<dbReference type="InterPro" id="IPR003593">
    <property type="entry name" value="AAA+_ATPase"/>
</dbReference>
<keyword evidence="5" id="KW-1185">Reference proteome</keyword>
<dbReference type="Pfam" id="PF00005">
    <property type="entry name" value="ABC_tran"/>
    <property type="match status" value="2"/>
</dbReference>
<dbReference type="PROSITE" id="PS00211">
    <property type="entry name" value="ABC_TRANSPORTER_1"/>
    <property type="match status" value="2"/>
</dbReference>
<dbReference type="PROSITE" id="PS50893">
    <property type="entry name" value="ABC_TRANSPORTER_2"/>
    <property type="match status" value="2"/>
</dbReference>
<dbReference type="RefSeq" id="WP_338840525.1">
    <property type="nucleotide sequence ID" value="NZ_CP147988.1"/>
</dbReference>
<evidence type="ECO:0000256" key="2">
    <source>
        <dbReference type="ARBA" id="ARBA00022840"/>
    </source>
</evidence>
<name>A0ABZ2Q704_9FLAO</name>
<dbReference type="Gene3D" id="3.40.50.300">
    <property type="entry name" value="P-loop containing nucleotide triphosphate hydrolases"/>
    <property type="match status" value="2"/>
</dbReference>
<dbReference type="SMART" id="SM00382">
    <property type="entry name" value="AAA"/>
    <property type="match status" value="2"/>
</dbReference>
<proteinExistence type="predicted"/>
<evidence type="ECO:0000313" key="4">
    <source>
        <dbReference type="EMBL" id="WXK50124.1"/>
    </source>
</evidence>
<feature type="domain" description="ABC transporter" evidence="3">
    <location>
        <begin position="328"/>
        <end position="542"/>
    </location>
</feature>
<evidence type="ECO:0000256" key="1">
    <source>
        <dbReference type="ARBA" id="ARBA00022741"/>
    </source>
</evidence>
<dbReference type="InterPro" id="IPR051309">
    <property type="entry name" value="ABCF_ATPase"/>
</dbReference>
<dbReference type="PANTHER" id="PTHR42855">
    <property type="entry name" value="ABC TRANSPORTER ATP-BINDING SUBUNIT"/>
    <property type="match status" value="1"/>
</dbReference>
<keyword evidence="1" id="KW-0547">Nucleotide-binding</keyword>
<keyword evidence="2 4" id="KW-0067">ATP-binding</keyword>
<gene>
    <name evidence="4" type="ORF">V6624_00535</name>
</gene>
<accession>A0ABZ2Q704</accession>
<dbReference type="SUPFAM" id="SSF52540">
    <property type="entry name" value="P-loop containing nucleoside triphosphate hydrolases"/>
    <property type="match status" value="2"/>
</dbReference>
<organism evidence="4 5">
    <name type="scientific">Flavobacterium ginsenosidimutans</name>
    <dbReference type="NCBI Taxonomy" id="687844"/>
    <lineage>
        <taxon>Bacteria</taxon>
        <taxon>Pseudomonadati</taxon>
        <taxon>Bacteroidota</taxon>
        <taxon>Flavobacteriia</taxon>
        <taxon>Flavobacteriales</taxon>
        <taxon>Flavobacteriaceae</taxon>
        <taxon>Flavobacterium</taxon>
    </lineage>
</organism>
<dbReference type="InterPro" id="IPR027417">
    <property type="entry name" value="P-loop_NTPase"/>
</dbReference>
<dbReference type="EMBL" id="CP147988">
    <property type="protein sequence ID" value="WXK50124.1"/>
    <property type="molecule type" value="Genomic_DNA"/>
</dbReference>
<dbReference type="GO" id="GO:0005524">
    <property type="term" value="F:ATP binding"/>
    <property type="evidence" value="ECO:0007669"/>
    <property type="project" value="UniProtKB-KW"/>
</dbReference>
<dbReference type="Proteomes" id="UP001447857">
    <property type="component" value="Chromosome"/>
</dbReference>
<evidence type="ECO:0000259" key="3">
    <source>
        <dbReference type="PROSITE" id="PS50893"/>
    </source>
</evidence>
<protein>
    <submittedName>
        <fullName evidence="4">ABC-F family ATP-binding cassette domain-containing protein</fullName>
    </submittedName>
</protein>
<dbReference type="InterPro" id="IPR017871">
    <property type="entry name" value="ABC_transporter-like_CS"/>
</dbReference>